<name>A0ACC1TQ38_9AGAR</name>
<dbReference type="EMBL" id="MU795375">
    <property type="protein sequence ID" value="KAJ3806817.1"/>
    <property type="molecule type" value="Genomic_DNA"/>
</dbReference>
<proteinExistence type="predicted"/>
<gene>
    <name evidence="1" type="ORF">F5876DRAFT_80309</name>
</gene>
<evidence type="ECO:0000313" key="1">
    <source>
        <dbReference type="EMBL" id="KAJ3806817.1"/>
    </source>
</evidence>
<sequence>MARKNAQSLLLPSVNVLEKIKTYKTPPVWLRPPTEDLSFAGQRRYSNTERFLYKTYYITSRSHLIRALSFLLVAAPYLNHPSMRLLPAFFVSLGVSLLSVAFASPVRPPTDTQMYSGNDRQGKWPPIPPIEESENIDVWFVPGAMLGYRASAIHGDPMTARRMQSRVQGFLMRKFGKSVSWQNGYSTELNLDHVRFRMKYDAEYTGFAIGIVDMGSGPGTATTDPVHGVYKSMISETGGDFEKLLETFRKEYPAATPANGV</sequence>
<accession>A0ACC1TQ38</accession>
<keyword evidence="2" id="KW-1185">Reference proteome</keyword>
<protein>
    <submittedName>
        <fullName evidence="1">Uncharacterized protein</fullName>
    </submittedName>
</protein>
<reference evidence="1" key="1">
    <citation type="submission" date="2022-09" db="EMBL/GenBank/DDBJ databases">
        <title>A Global Phylogenomic Analysis of the Shiitake Genus Lentinula.</title>
        <authorList>
            <consortium name="DOE Joint Genome Institute"/>
            <person name="Sierra-Patev S."/>
            <person name="Min B."/>
            <person name="Naranjo-Ortiz M."/>
            <person name="Looney B."/>
            <person name="Konkel Z."/>
            <person name="Slot J.C."/>
            <person name="Sakamoto Y."/>
            <person name="Steenwyk J.L."/>
            <person name="Rokas A."/>
            <person name="Carro J."/>
            <person name="Camarero S."/>
            <person name="Ferreira P."/>
            <person name="Molpeceres G."/>
            <person name="Ruiz-Duenas F.J."/>
            <person name="Serrano A."/>
            <person name="Henrissat B."/>
            <person name="Drula E."/>
            <person name="Hughes K.W."/>
            <person name="Mata J.L."/>
            <person name="Ishikawa N.K."/>
            <person name="Vargas-Isla R."/>
            <person name="Ushijima S."/>
            <person name="Smith C.A."/>
            <person name="Ahrendt S."/>
            <person name="Andreopoulos W."/>
            <person name="He G."/>
            <person name="Labutti K."/>
            <person name="Lipzen A."/>
            <person name="Ng V."/>
            <person name="Riley R."/>
            <person name="Sandor L."/>
            <person name="Barry K."/>
            <person name="Martinez A.T."/>
            <person name="Xiao Y."/>
            <person name="Gibbons J.G."/>
            <person name="Terashima K."/>
            <person name="Grigoriev I.V."/>
            <person name="Hibbett D.S."/>
        </authorList>
    </citation>
    <scope>NUCLEOTIDE SEQUENCE</scope>
    <source>
        <strain evidence="1">TMI1499</strain>
    </source>
</reference>
<dbReference type="Proteomes" id="UP001163835">
    <property type="component" value="Unassembled WGS sequence"/>
</dbReference>
<evidence type="ECO:0000313" key="2">
    <source>
        <dbReference type="Proteomes" id="UP001163835"/>
    </source>
</evidence>
<organism evidence="1 2">
    <name type="scientific">Lentinula aff. lateritia</name>
    <dbReference type="NCBI Taxonomy" id="2804960"/>
    <lineage>
        <taxon>Eukaryota</taxon>
        <taxon>Fungi</taxon>
        <taxon>Dikarya</taxon>
        <taxon>Basidiomycota</taxon>
        <taxon>Agaricomycotina</taxon>
        <taxon>Agaricomycetes</taxon>
        <taxon>Agaricomycetidae</taxon>
        <taxon>Agaricales</taxon>
        <taxon>Marasmiineae</taxon>
        <taxon>Omphalotaceae</taxon>
        <taxon>Lentinula</taxon>
    </lineage>
</organism>
<comment type="caution">
    <text evidence="1">The sequence shown here is derived from an EMBL/GenBank/DDBJ whole genome shotgun (WGS) entry which is preliminary data.</text>
</comment>